<evidence type="ECO:0000313" key="1">
    <source>
        <dbReference type="EMBL" id="EUC30830.1"/>
    </source>
</evidence>
<dbReference type="Proteomes" id="UP000053841">
    <property type="component" value="Unassembled WGS sequence"/>
</dbReference>
<protein>
    <submittedName>
        <fullName evidence="1">Uncharacterized protein</fullName>
    </submittedName>
</protein>
<proteinExistence type="predicted"/>
<dbReference type="GeneID" id="19142648"/>
<dbReference type="EMBL" id="KI964686">
    <property type="protein sequence ID" value="EUC30830.1"/>
    <property type="molecule type" value="Genomic_DNA"/>
</dbReference>
<dbReference type="HOGENOM" id="CLU_3142806_0_0_1"/>
<gene>
    <name evidence="1" type="ORF">COCCADRAFT_102866</name>
</gene>
<dbReference type="AlphaFoldDB" id="W6XZU1"/>
<accession>W6XZU1</accession>
<reference evidence="1 2" key="1">
    <citation type="journal article" date="2013" name="PLoS Genet.">
        <title>Comparative genome structure, secondary metabolite, and effector coding capacity across Cochliobolus pathogens.</title>
        <authorList>
            <person name="Condon B.J."/>
            <person name="Leng Y."/>
            <person name="Wu D."/>
            <person name="Bushley K.E."/>
            <person name="Ohm R.A."/>
            <person name="Otillar R."/>
            <person name="Martin J."/>
            <person name="Schackwitz W."/>
            <person name="Grimwood J."/>
            <person name="MohdZainudin N."/>
            <person name="Xue C."/>
            <person name="Wang R."/>
            <person name="Manning V.A."/>
            <person name="Dhillon B."/>
            <person name="Tu Z.J."/>
            <person name="Steffenson B.J."/>
            <person name="Salamov A."/>
            <person name="Sun H."/>
            <person name="Lowry S."/>
            <person name="LaButti K."/>
            <person name="Han J."/>
            <person name="Copeland A."/>
            <person name="Lindquist E."/>
            <person name="Barry K."/>
            <person name="Schmutz J."/>
            <person name="Baker S.E."/>
            <person name="Ciuffetti L.M."/>
            <person name="Grigoriev I.V."/>
            <person name="Zhong S."/>
            <person name="Turgeon B.G."/>
        </authorList>
    </citation>
    <scope>NUCLEOTIDE SEQUENCE [LARGE SCALE GENOMIC DNA]</scope>
    <source>
        <strain evidence="1 2">26-R-13</strain>
    </source>
</reference>
<dbReference type="RefSeq" id="XP_007714882.1">
    <property type="nucleotide sequence ID" value="XM_007716692.1"/>
</dbReference>
<keyword evidence="2" id="KW-1185">Reference proteome</keyword>
<organism evidence="1 2">
    <name type="scientific">Cochliobolus carbonum (strain 26-R-13)</name>
    <name type="common">Maize leaf spot fungus</name>
    <name type="synonym">Bipolaris zeicola</name>
    <dbReference type="NCBI Taxonomy" id="930089"/>
    <lineage>
        <taxon>Eukaryota</taxon>
        <taxon>Fungi</taxon>
        <taxon>Dikarya</taxon>
        <taxon>Ascomycota</taxon>
        <taxon>Pezizomycotina</taxon>
        <taxon>Dothideomycetes</taxon>
        <taxon>Pleosporomycetidae</taxon>
        <taxon>Pleosporales</taxon>
        <taxon>Pleosporineae</taxon>
        <taxon>Pleosporaceae</taxon>
        <taxon>Bipolaris</taxon>
    </lineage>
</organism>
<dbReference type="KEGG" id="bze:COCCADRAFT_102866"/>
<sequence>MQDHWGKLPQRSSYGHTEPHAKVTVYASLYQWQGLTSFPAGRTSHCAEP</sequence>
<evidence type="ECO:0000313" key="2">
    <source>
        <dbReference type="Proteomes" id="UP000053841"/>
    </source>
</evidence>
<name>W6XZU1_COCC2</name>